<dbReference type="Gene3D" id="3.20.20.70">
    <property type="entry name" value="Aldolase class I"/>
    <property type="match status" value="1"/>
</dbReference>
<dbReference type="RefSeq" id="WP_235324266.1">
    <property type="nucleotide sequence ID" value="NZ_JAFBIT010000003.1"/>
</dbReference>
<reference evidence="7 8" key="1">
    <citation type="submission" date="2020-12" db="EMBL/GenBank/DDBJ databases">
        <title>Whole genome sequences of gut porcine anaerobes.</title>
        <authorList>
            <person name="Kubasova T."/>
            <person name="Jahodarova E."/>
            <person name="Rychlik I."/>
        </authorList>
    </citation>
    <scope>NUCLEOTIDE SEQUENCE [LARGE SCALE GENOMIC DNA]</scope>
    <source>
        <strain evidence="7 8">An867</strain>
    </source>
</reference>
<dbReference type="CDD" id="cd01335">
    <property type="entry name" value="Radical_SAM"/>
    <property type="match status" value="1"/>
</dbReference>
<dbReference type="SUPFAM" id="SSF102114">
    <property type="entry name" value="Radical SAM enzymes"/>
    <property type="match status" value="1"/>
</dbReference>
<evidence type="ECO:0000313" key="7">
    <source>
        <dbReference type="EMBL" id="MCF2653246.1"/>
    </source>
</evidence>
<evidence type="ECO:0000259" key="6">
    <source>
        <dbReference type="Pfam" id="PF13320"/>
    </source>
</evidence>
<evidence type="ECO:0000313" key="8">
    <source>
        <dbReference type="Proteomes" id="UP001299220"/>
    </source>
</evidence>
<evidence type="ECO:0000256" key="4">
    <source>
        <dbReference type="ARBA" id="ARBA00023014"/>
    </source>
</evidence>
<organism evidence="7 8">
    <name type="scientific">Anaeromassilibacillus senegalensis</name>
    <dbReference type="NCBI Taxonomy" id="1673717"/>
    <lineage>
        <taxon>Bacteria</taxon>
        <taxon>Bacillati</taxon>
        <taxon>Bacillota</taxon>
        <taxon>Clostridia</taxon>
        <taxon>Eubacteriales</taxon>
        <taxon>Acutalibacteraceae</taxon>
        <taxon>Anaeromassilibacillus</taxon>
    </lineage>
</organism>
<sequence>MTGCTLCPRRCGKDRQTQLGYCQSGEALHIARAKLHFWEEPPISGTRGSGAIFFTGCSLRCAFCQNSVISGGGTHGRDFDTEEFIALMQSLEREGAHNINLVTPTHFAAQIAKALRIYKPQVPVVWNSGGYETVETLRQLDGLIDIYLPDFKYADDDLAMRVSNAPHYRETALAAIREMVRQTGENQYTPDGLLRKGVIIRHLILPAHTRNSMAALDLIREHFPGVPVSLMSQYTPMGRVLTDETLSDLNRRITVREHRKVQDYMLSLELPGFCQKRSAAGERYIPDFTQFDSGEENKMKSTLWLTSPMEKVFPADSLEAHPAYTRASALRGEETAFQAVLTGAGEYPVELRTDAPVKAEVFRVGMVSCSMPAYRDRRDADYITTAPGLFPDVLYPLENGTLTVETRETLWISLRVAEDAPGGTYPVELSAGDKSVVFMLTVVPVALPEQKLTFTEWFHGDCIAALHHVEIYSEAHWALLEKYMRAAAEHGVNMILTPVFTPALDTAIGTERACTQLVEITRTAAGYTFDFAKLHRWVKLARACGIEKFEISHFFSQWGAKCAPNIYVTENGVRILAFGWHTAADDSAYKALLGALIPALLAFFENEGVGKGDLMLHISDEPGAAHLESYLKAKRLVEPYLKGYTIRDALSDYAFYEQGVVEHPVVANDHLEPFLENHVPDLWAYNCCVQCVDVGNRFLAMPSNRNRILGVQLWKYRAAGFLHWGFNFWFKQESKGVIDPFTVTDAGGAFPGGDAFSVYPGKNGPLLSLRLKVFAMALYDLRALDLLESRIGFDKTLELLGEGRDMTFSDYPRSADYLPALRERVNAAIAKLQ</sequence>
<dbReference type="EMBL" id="JAFBIT010000003">
    <property type="protein sequence ID" value="MCF2653246.1"/>
    <property type="molecule type" value="Genomic_DNA"/>
</dbReference>
<protein>
    <submittedName>
        <fullName evidence="7">DUF4091 domain-containing protein</fullName>
    </submittedName>
</protein>
<feature type="domain" description="Glycoside hydrolase 123 catalytic" evidence="6">
    <location>
        <begin position="457"/>
        <end position="786"/>
    </location>
</feature>
<keyword evidence="1" id="KW-0949">S-adenosyl-L-methionine</keyword>
<keyword evidence="4" id="KW-0411">Iron-sulfur</keyword>
<keyword evidence="3" id="KW-0408">Iron</keyword>
<name>A0ABS9CQ30_9FIRM</name>
<evidence type="ECO:0000259" key="5">
    <source>
        <dbReference type="Pfam" id="PF04055"/>
    </source>
</evidence>
<comment type="caution">
    <text evidence="7">The sequence shown here is derived from an EMBL/GenBank/DDBJ whole genome shotgun (WGS) entry which is preliminary data.</text>
</comment>
<evidence type="ECO:0000256" key="2">
    <source>
        <dbReference type="ARBA" id="ARBA00022723"/>
    </source>
</evidence>
<proteinExistence type="predicted"/>
<evidence type="ECO:0000256" key="1">
    <source>
        <dbReference type="ARBA" id="ARBA00022691"/>
    </source>
</evidence>
<evidence type="ECO:0000256" key="3">
    <source>
        <dbReference type="ARBA" id="ARBA00023004"/>
    </source>
</evidence>
<dbReference type="Pfam" id="PF13320">
    <property type="entry name" value="GH123_cat"/>
    <property type="match status" value="1"/>
</dbReference>
<dbReference type="PANTHER" id="PTHR43075">
    <property type="entry name" value="FORMATE LYASE ACTIVATING ENZYME, PUTATIVE (AFU_ORTHOLOGUE AFUA_2G15630)-RELATED"/>
    <property type="match status" value="1"/>
</dbReference>
<dbReference type="InterPro" id="IPR007197">
    <property type="entry name" value="rSAM"/>
</dbReference>
<dbReference type="SFLD" id="SFLDG01099">
    <property type="entry name" value="Uncharacterised_Radical_SAM_Su"/>
    <property type="match status" value="1"/>
</dbReference>
<dbReference type="Pfam" id="PF04055">
    <property type="entry name" value="Radical_SAM"/>
    <property type="match status" value="1"/>
</dbReference>
<dbReference type="InterPro" id="IPR013785">
    <property type="entry name" value="Aldolase_TIM"/>
</dbReference>
<gene>
    <name evidence="7" type="ORF">JQM67_11600</name>
</gene>
<accession>A0ABS9CQ30</accession>
<dbReference type="Proteomes" id="UP001299220">
    <property type="component" value="Unassembled WGS sequence"/>
</dbReference>
<dbReference type="SFLD" id="SFLDS00029">
    <property type="entry name" value="Radical_SAM"/>
    <property type="match status" value="1"/>
</dbReference>
<feature type="domain" description="Radical SAM core" evidence="5">
    <location>
        <begin position="52"/>
        <end position="181"/>
    </location>
</feature>
<dbReference type="InterPro" id="IPR058240">
    <property type="entry name" value="rSAM_sf"/>
</dbReference>
<dbReference type="InterPro" id="IPR025150">
    <property type="entry name" value="GH123_cat"/>
</dbReference>
<dbReference type="InterPro" id="IPR040085">
    <property type="entry name" value="MJ0674-like"/>
</dbReference>
<dbReference type="PANTHER" id="PTHR43075:SF1">
    <property type="entry name" value="FORMATE LYASE ACTIVATING ENZYME, PUTATIVE (AFU_ORTHOLOGUE AFUA_2G15630)-RELATED"/>
    <property type="match status" value="1"/>
</dbReference>
<keyword evidence="8" id="KW-1185">Reference proteome</keyword>
<keyword evidence="2" id="KW-0479">Metal-binding</keyword>